<gene>
    <name evidence="1" type="ORF">BAN20980_00753</name>
</gene>
<evidence type="ECO:0000313" key="1">
    <source>
        <dbReference type="EMBL" id="VVU48059.1"/>
    </source>
</evidence>
<evidence type="ECO:0000313" key="2">
    <source>
        <dbReference type="Proteomes" id="UP000494201"/>
    </source>
</evidence>
<protein>
    <submittedName>
        <fullName evidence="1">Uncharacterized protein</fullName>
    </submittedName>
</protein>
<dbReference type="Proteomes" id="UP000494201">
    <property type="component" value="Unassembled WGS sequence"/>
</dbReference>
<dbReference type="EMBL" id="CABVLY010000002">
    <property type="protein sequence ID" value="VVU48059.1"/>
    <property type="molecule type" value="Genomic_DNA"/>
</dbReference>
<organism evidence="1 2">
    <name type="scientific">Burkholderia anthina</name>
    <dbReference type="NCBI Taxonomy" id="179879"/>
    <lineage>
        <taxon>Bacteria</taxon>
        <taxon>Pseudomonadati</taxon>
        <taxon>Pseudomonadota</taxon>
        <taxon>Betaproteobacteria</taxon>
        <taxon>Burkholderiales</taxon>
        <taxon>Burkholderiaceae</taxon>
        <taxon>Burkholderia</taxon>
        <taxon>Burkholderia cepacia complex</taxon>
    </lineage>
</organism>
<sequence>MFRMTTRNENRTGRADIAPFDDMSQFRVTYDGPALESSEMDVRELAPALLAIGALLEASARALCGDQVRPQVNVRGSFKTGSFGIDFTLATSLLGRMRDILSGNESTALANAVTILTALGIAAPKARKGLFAVLKWLRGRPIRQVRMQEHTALLYVDDEQLEIDLSVLTLLRDVGVRQATEQVLAPLAREGIVMFATGTDTEVFETVTRDEIAWFHAPGQADALILDEHRKMAFSIVSLAFKDDNKWRLYDGASTIHAAITDAGFLSRVNNSQISFTKGDVLVCNVRMQQWQTSDGAKTEYEVTDVLEHRPAGRQIPLPGL</sequence>
<dbReference type="AlphaFoldDB" id="A0A6P2G3Y5"/>
<reference evidence="1 2" key="1">
    <citation type="submission" date="2019-09" db="EMBL/GenBank/DDBJ databases">
        <authorList>
            <person name="Depoorter E."/>
        </authorList>
    </citation>
    <scope>NUCLEOTIDE SEQUENCE [LARGE SCALE GENOMIC DNA]</scope>
    <source>
        <strain evidence="1">LMG 20980</strain>
    </source>
</reference>
<accession>A0A6P2G3Y5</accession>
<proteinExistence type="predicted"/>
<name>A0A6P2G3Y5_9BURK</name>